<dbReference type="EMBL" id="QKKF02013372">
    <property type="protein sequence ID" value="RZF43008.1"/>
    <property type="molecule type" value="Genomic_DNA"/>
</dbReference>
<evidence type="ECO:0000313" key="3">
    <source>
        <dbReference type="Proteomes" id="UP000291343"/>
    </source>
</evidence>
<gene>
    <name evidence="2" type="ORF">LSTR_LSTR017319</name>
</gene>
<sequence>MARARLRDRHQDNLRRKLEVLKAEQGVEEIKEEVCSSSSDESGSARDSDRAKKDDNVENPVQVKQEAAEDDEEAGSE</sequence>
<feature type="compositionally biased region" description="Acidic residues" evidence="1">
    <location>
        <begin position="68"/>
        <end position="77"/>
    </location>
</feature>
<comment type="caution">
    <text evidence="2">The sequence shown here is derived from an EMBL/GenBank/DDBJ whole genome shotgun (WGS) entry which is preliminary data.</text>
</comment>
<protein>
    <submittedName>
        <fullName evidence="2">Uncharacterized protein</fullName>
    </submittedName>
</protein>
<dbReference type="OrthoDB" id="265955at2759"/>
<evidence type="ECO:0000256" key="1">
    <source>
        <dbReference type="SAM" id="MobiDB-lite"/>
    </source>
</evidence>
<evidence type="ECO:0000313" key="2">
    <source>
        <dbReference type="EMBL" id="RZF43008.1"/>
    </source>
</evidence>
<keyword evidence="3" id="KW-1185">Reference proteome</keyword>
<feature type="region of interest" description="Disordered" evidence="1">
    <location>
        <begin position="28"/>
        <end position="77"/>
    </location>
</feature>
<dbReference type="SMR" id="A0A482XC11"/>
<dbReference type="Proteomes" id="UP000291343">
    <property type="component" value="Unassembled WGS sequence"/>
</dbReference>
<dbReference type="InParanoid" id="A0A482XC11"/>
<accession>A0A482XC11</accession>
<name>A0A482XC11_LAOST</name>
<proteinExistence type="predicted"/>
<organism evidence="2 3">
    <name type="scientific">Laodelphax striatellus</name>
    <name type="common">Small brown planthopper</name>
    <name type="synonym">Delphax striatella</name>
    <dbReference type="NCBI Taxonomy" id="195883"/>
    <lineage>
        <taxon>Eukaryota</taxon>
        <taxon>Metazoa</taxon>
        <taxon>Ecdysozoa</taxon>
        <taxon>Arthropoda</taxon>
        <taxon>Hexapoda</taxon>
        <taxon>Insecta</taxon>
        <taxon>Pterygota</taxon>
        <taxon>Neoptera</taxon>
        <taxon>Paraneoptera</taxon>
        <taxon>Hemiptera</taxon>
        <taxon>Auchenorrhyncha</taxon>
        <taxon>Fulgoroidea</taxon>
        <taxon>Delphacidae</taxon>
        <taxon>Criomorphinae</taxon>
        <taxon>Laodelphax</taxon>
    </lineage>
</organism>
<dbReference type="AlphaFoldDB" id="A0A482XC11"/>
<reference evidence="2 3" key="1">
    <citation type="journal article" date="2017" name="Gigascience">
        <title>Genome sequence of the small brown planthopper, Laodelphax striatellus.</title>
        <authorList>
            <person name="Zhu J."/>
            <person name="Jiang F."/>
            <person name="Wang X."/>
            <person name="Yang P."/>
            <person name="Bao Y."/>
            <person name="Zhao W."/>
            <person name="Wang W."/>
            <person name="Lu H."/>
            <person name="Wang Q."/>
            <person name="Cui N."/>
            <person name="Li J."/>
            <person name="Chen X."/>
            <person name="Luo L."/>
            <person name="Yu J."/>
            <person name="Kang L."/>
            <person name="Cui F."/>
        </authorList>
    </citation>
    <scope>NUCLEOTIDE SEQUENCE [LARGE SCALE GENOMIC DNA]</scope>
    <source>
        <strain evidence="2">Lst14</strain>
    </source>
</reference>
<feature type="compositionally biased region" description="Basic and acidic residues" evidence="1">
    <location>
        <begin position="43"/>
        <end position="56"/>
    </location>
</feature>